<protein>
    <submittedName>
        <fullName evidence="1">Uncharacterized protein</fullName>
    </submittedName>
</protein>
<dbReference type="KEGG" id="taa:NMY3_03430"/>
<name>A0A654M4F7_9ARCH</name>
<sequence length="193" mass="20332">MIKLLGISAAIIFILNAVSLGGYHQGGLEIYAQSNSTVETKKQPAIANTTQGQQATVTVTKIVHCDSSLGIPNDDSVCQFVLENVDANQFNLVVTGNNPNLTSFQGSANGTTISLNPGNYTISETSFDTMDIENQLGETAIVTISTDSNGDCSSQFNEVDTFQEAKGSISNSELQSCEIINTVEVSQGASPEA</sequence>
<proteinExistence type="predicted"/>
<gene>
    <name evidence="1" type="ORF">NMY3_03430</name>
</gene>
<dbReference type="Proteomes" id="UP000058925">
    <property type="component" value="Chromosome"/>
</dbReference>
<dbReference type="EMBL" id="CP012850">
    <property type="protein sequence ID" value="ALI37613.1"/>
    <property type="molecule type" value="Genomic_DNA"/>
</dbReference>
<dbReference type="GeneID" id="60423266"/>
<reference evidence="2" key="1">
    <citation type="submission" date="2015-10" db="EMBL/GenBank/DDBJ databases">
        <title>Niche specialization of a soil ammonia-oxidizing archaeon, Candidatus Nitrosocosmicus oleophilus.</title>
        <authorList>
            <person name="Jung M.-Y."/>
            <person name="Rhee S.-K."/>
        </authorList>
    </citation>
    <scope>NUCLEOTIDE SEQUENCE [LARGE SCALE GENOMIC DNA]</scope>
    <source>
        <strain evidence="2">MY3</strain>
    </source>
</reference>
<organism evidence="1 2">
    <name type="scientific">Candidatus Nitrosocosmicus oleophilus</name>
    <dbReference type="NCBI Taxonomy" id="1353260"/>
    <lineage>
        <taxon>Archaea</taxon>
        <taxon>Nitrososphaerota</taxon>
        <taxon>Nitrososphaeria</taxon>
        <taxon>Nitrososphaerales</taxon>
        <taxon>Nitrososphaeraceae</taxon>
        <taxon>Candidatus Nitrosocosmicus</taxon>
    </lineage>
</organism>
<evidence type="ECO:0000313" key="1">
    <source>
        <dbReference type="EMBL" id="ALI37613.1"/>
    </source>
</evidence>
<accession>A0A654M4F7</accession>
<evidence type="ECO:0000313" key="2">
    <source>
        <dbReference type="Proteomes" id="UP000058925"/>
    </source>
</evidence>
<dbReference type="OrthoDB" id="11178at2157"/>
<dbReference type="RefSeq" id="WP_196816652.1">
    <property type="nucleotide sequence ID" value="NZ_CP012850.1"/>
</dbReference>
<keyword evidence="2" id="KW-1185">Reference proteome</keyword>
<dbReference type="AlphaFoldDB" id="A0A654M4F7"/>